<accession>A0AAD9QEB0</accession>
<evidence type="ECO:0000313" key="7">
    <source>
        <dbReference type="Proteomes" id="UP001249851"/>
    </source>
</evidence>
<keyword evidence="3" id="KW-0832">Ubl conjugation</keyword>
<dbReference type="GO" id="GO:0003677">
    <property type="term" value="F:DNA binding"/>
    <property type="evidence" value="ECO:0007669"/>
    <property type="project" value="InterPro"/>
</dbReference>
<dbReference type="InterPro" id="IPR011010">
    <property type="entry name" value="DNA_brk_join_enz"/>
</dbReference>
<name>A0AAD9QEB0_ACRCE</name>
<keyword evidence="7" id="KW-1185">Reference proteome</keyword>
<evidence type="ECO:0000313" key="6">
    <source>
        <dbReference type="EMBL" id="KAK2559599.1"/>
    </source>
</evidence>
<evidence type="ECO:0000256" key="2">
    <source>
        <dbReference type="ARBA" id="ARBA00022553"/>
    </source>
</evidence>
<evidence type="ECO:0000256" key="4">
    <source>
        <dbReference type="ARBA" id="ARBA00023172"/>
    </source>
</evidence>
<keyword evidence="4" id="KW-0233">DNA recombination</keyword>
<dbReference type="Pfam" id="PF12012">
    <property type="entry name" value="DUF3504"/>
    <property type="match status" value="1"/>
</dbReference>
<sequence length="220" mass="25403">MSADEVDNPHTFVNTLYFSLRSGEEHRKLRFSQLEVIEGHLVERTRLKYRSFAEKNYAGGLQHRKVKAKVVEHHENIVNPERCVVRLYKLGRTYVSKCPNDVIGGTLLICVRKQIWEGYYTNHSLRATTCTFALAKGVPEKLVMERTGHRNVKSLHEYQRVSSKEREVVSDVLQLPRKSCLEKNTRESPRKKIVLDRSSVDTSSSSTFTFANCKVVFNMK</sequence>
<keyword evidence="1" id="KW-1017">Isopeptide bond</keyword>
<proteinExistence type="predicted"/>
<evidence type="ECO:0000259" key="5">
    <source>
        <dbReference type="Pfam" id="PF12012"/>
    </source>
</evidence>
<dbReference type="Proteomes" id="UP001249851">
    <property type="component" value="Unassembled WGS sequence"/>
</dbReference>
<dbReference type="Gene3D" id="1.10.443.10">
    <property type="entry name" value="Intergrase catalytic core"/>
    <property type="match status" value="1"/>
</dbReference>
<dbReference type="InterPro" id="IPR013762">
    <property type="entry name" value="Integrase-like_cat_sf"/>
</dbReference>
<protein>
    <recommendedName>
        <fullName evidence="5">ZMYM2-like/QRICH1 C-terminal domain-containing protein</fullName>
    </recommendedName>
</protein>
<dbReference type="GO" id="GO:0015074">
    <property type="term" value="P:DNA integration"/>
    <property type="evidence" value="ECO:0007669"/>
    <property type="project" value="InterPro"/>
</dbReference>
<feature type="domain" description="ZMYM2-like/QRICH1 C-terminal" evidence="5">
    <location>
        <begin position="12"/>
        <end position="102"/>
    </location>
</feature>
<dbReference type="AlphaFoldDB" id="A0AAD9QEB0"/>
<keyword evidence="2" id="KW-0597">Phosphoprotein</keyword>
<organism evidence="6 7">
    <name type="scientific">Acropora cervicornis</name>
    <name type="common">Staghorn coral</name>
    <dbReference type="NCBI Taxonomy" id="6130"/>
    <lineage>
        <taxon>Eukaryota</taxon>
        <taxon>Metazoa</taxon>
        <taxon>Cnidaria</taxon>
        <taxon>Anthozoa</taxon>
        <taxon>Hexacorallia</taxon>
        <taxon>Scleractinia</taxon>
        <taxon>Astrocoeniina</taxon>
        <taxon>Acroporidae</taxon>
        <taxon>Acropora</taxon>
    </lineage>
</organism>
<evidence type="ECO:0000256" key="3">
    <source>
        <dbReference type="ARBA" id="ARBA00022843"/>
    </source>
</evidence>
<reference evidence="6" key="2">
    <citation type="journal article" date="2023" name="Science">
        <title>Genomic signatures of disease resistance in endangered staghorn corals.</title>
        <authorList>
            <person name="Vollmer S.V."/>
            <person name="Selwyn J.D."/>
            <person name="Despard B.A."/>
            <person name="Roesel C.L."/>
        </authorList>
    </citation>
    <scope>NUCLEOTIDE SEQUENCE</scope>
    <source>
        <strain evidence="6">K2</strain>
    </source>
</reference>
<evidence type="ECO:0000256" key="1">
    <source>
        <dbReference type="ARBA" id="ARBA00022499"/>
    </source>
</evidence>
<dbReference type="SUPFAM" id="SSF56349">
    <property type="entry name" value="DNA breaking-rejoining enzymes"/>
    <property type="match status" value="1"/>
</dbReference>
<dbReference type="EMBL" id="JARQWQ010000039">
    <property type="protein sequence ID" value="KAK2559599.1"/>
    <property type="molecule type" value="Genomic_DNA"/>
</dbReference>
<reference evidence="6" key="1">
    <citation type="journal article" date="2023" name="G3 (Bethesda)">
        <title>Whole genome assembly and annotation of the endangered Caribbean coral Acropora cervicornis.</title>
        <authorList>
            <person name="Selwyn J.D."/>
            <person name="Vollmer S.V."/>
        </authorList>
    </citation>
    <scope>NUCLEOTIDE SEQUENCE</scope>
    <source>
        <strain evidence="6">K2</strain>
    </source>
</reference>
<dbReference type="InterPro" id="IPR021893">
    <property type="entry name" value="ZMYM2-like_C"/>
</dbReference>
<dbReference type="GO" id="GO:0006310">
    <property type="term" value="P:DNA recombination"/>
    <property type="evidence" value="ECO:0007669"/>
    <property type="project" value="UniProtKB-KW"/>
</dbReference>
<comment type="caution">
    <text evidence="6">The sequence shown here is derived from an EMBL/GenBank/DDBJ whole genome shotgun (WGS) entry which is preliminary data.</text>
</comment>
<gene>
    <name evidence="6" type="ORF">P5673_017678</name>
</gene>